<proteinExistence type="predicted"/>
<dbReference type="Gene3D" id="3.30.70.1820">
    <property type="entry name" value="L1 transposable element, RRM domain"/>
    <property type="match status" value="1"/>
</dbReference>
<evidence type="ECO:0000313" key="1">
    <source>
        <dbReference type="EMBL" id="KAJ3590140.1"/>
    </source>
</evidence>
<dbReference type="OrthoDB" id="8862550at2759"/>
<dbReference type="AlphaFoldDB" id="A0A9Q0I9G8"/>
<dbReference type="PANTHER" id="PTHR11505">
    <property type="entry name" value="L1 TRANSPOSABLE ELEMENT-RELATED"/>
    <property type="match status" value="1"/>
</dbReference>
<gene>
    <name evidence="1" type="ORF">NHX12_008094</name>
</gene>
<organism evidence="1 2">
    <name type="scientific">Muraenolepis orangiensis</name>
    <name type="common">Patagonian moray cod</name>
    <dbReference type="NCBI Taxonomy" id="630683"/>
    <lineage>
        <taxon>Eukaryota</taxon>
        <taxon>Metazoa</taxon>
        <taxon>Chordata</taxon>
        <taxon>Craniata</taxon>
        <taxon>Vertebrata</taxon>
        <taxon>Euteleostomi</taxon>
        <taxon>Actinopterygii</taxon>
        <taxon>Neopterygii</taxon>
        <taxon>Teleostei</taxon>
        <taxon>Neoteleostei</taxon>
        <taxon>Acanthomorphata</taxon>
        <taxon>Zeiogadaria</taxon>
        <taxon>Gadariae</taxon>
        <taxon>Gadiformes</taxon>
        <taxon>Muraenolepidoidei</taxon>
        <taxon>Muraenolepididae</taxon>
        <taxon>Muraenolepis</taxon>
    </lineage>
</organism>
<accession>A0A9Q0I9G8</accession>
<dbReference type="InterPro" id="IPR004244">
    <property type="entry name" value="Transposase_22"/>
</dbReference>
<protein>
    <submittedName>
        <fullName evidence="1">Uncharacterized protein</fullName>
    </submittedName>
</protein>
<name>A0A9Q0I9G8_9TELE</name>
<comment type="caution">
    <text evidence="1">The sequence shown here is derived from an EMBL/GenBank/DDBJ whole genome shotgun (WGS) entry which is preliminary data.</text>
</comment>
<sequence length="107" mass="12310">MITENNMRIYGIPEDAEGDRVQQFIENFIKTELPDTDLGIQRSHRALGPKPPQNANPQSVVVYSLEYRIKELVLDSAWEKKKSILTGIECTLTRTTLRPEIQKKRKA</sequence>
<evidence type="ECO:0000313" key="2">
    <source>
        <dbReference type="Proteomes" id="UP001148018"/>
    </source>
</evidence>
<dbReference type="Proteomes" id="UP001148018">
    <property type="component" value="Unassembled WGS sequence"/>
</dbReference>
<reference evidence="1" key="1">
    <citation type="submission" date="2022-07" db="EMBL/GenBank/DDBJ databases">
        <title>Chromosome-level genome of Muraenolepis orangiensis.</title>
        <authorList>
            <person name="Kim J."/>
        </authorList>
    </citation>
    <scope>NUCLEOTIDE SEQUENCE</scope>
    <source>
        <strain evidence="1">KU_S4_2022</strain>
        <tissue evidence="1">Muscle</tissue>
    </source>
</reference>
<keyword evidence="2" id="KW-1185">Reference proteome</keyword>
<dbReference type="EMBL" id="JANIIK010000114">
    <property type="protein sequence ID" value="KAJ3590140.1"/>
    <property type="molecule type" value="Genomic_DNA"/>
</dbReference>